<gene>
    <name evidence="7" type="ORF">JMN32_23450</name>
</gene>
<feature type="domain" description="CheR-type methyltransferase" evidence="6">
    <location>
        <begin position="2"/>
        <end position="281"/>
    </location>
</feature>
<name>A0A937G2Y5_9BACT</name>
<dbReference type="InterPro" id="IPR000780">
    <property type="entry name" value="CheR_MeTrfase"/>
</dbReference>
<dbReference type="InterPro" id="IPR022641">
    <property type="entry name" value="CheR_N"/>
</dbReference>
<evidence type="ECO:0000256" key="2">
    <source>
        <dbReference type="ARBA" id="ARBA00012534"/>
    </source>
</evidence>
<dbReference type="Proteomes" id="UP000614216">
    <property type="component" value="Unassembled WGS sequence"/>
</dbReference>
<dbReference type="PANTHER" id="PTHR24422">
    <property type="entry name" value="CHEMOTAXIS PROTEIN METHYLTRANSFERASE"/>
    <property type="match status" value="1"/>
</dbReference>
<evidence type="ECO:0000256" key="4">
    <source>
        <dbReference type="ARBA" id="ARBA00022679"/>
    </source>
</evidence>
<dbReference type="RefSeq" id="WP_202858816.1">
    <property type="nucleotide sequence ID" value="NZ_JAEUGD010000066.1"/>
</dbReference>
<keyword evidence="3 7" id="KW-0489">Methyltransferase</keyword>
<dbReference type="PROSITE" id="PS50123">
    <property type="entry name" value="CHER"/>
    <property type="match status" value="1"/>
</dbReference>
<dbReference type="PIRSF" id="PIRSF000410">
    <property type="entry name" value="CheR"/>
    <property type="match status" value="1"/>
</dbReference>
<dbReference type="GO" id="GO:0008983">
    <property type="term" value="F:protein-glutamate O-methyltransferase activity"/>
    <property type="evidence" value="ECO:0007669"/>
    <property type="project" value="UniProtKB-EC"/>
</dbReference>
<dbReference type="InterPro" id="IPR050903">
    <property type="entry name" value="Bact_Chemotaxis_MeTrfase"/>
</dbReference>
<proteinExistence type="predicted"/>
<dbReference type="SUPFAM" id="SSF53335">
    <property type="entry name" value="S-adenosyl-L-methionine-dependent methyltransferases"/>
    <property type="match status" value="1"/>
</dbReference>
<evidence type="ECO:0000313" key="8">
    <source>
        <dbReference type="Proteomes" id="UP000614216"/>
    </source>
</evidence>
<dbReference type="InterPro" id="IPR036804">
    <property type="entry name" value="CheR_N_sf"/>
</dbReference>
<evidence type="ECO:0000256" key="5">
    <source>
        <dbReference type="ARBA" id="ARBA00022691"/>
    </source>
</evidence>
<sequence length="281" mass="32804">MYSSGFIKMDEESFEKLSTFITQQYGIKLPPAKKSMLESRLNKKIRNLGYNGYKPFLAYIFGREGKVKELPHIVDLITTNKTDFFREPAHFDHLTQDFLPHYVSNNRHRPLRIWSAACSSGKEPYTILITLEEFRKATGPLAYSILASDINTRVLQSAYQGVYNHEQIDMLPDHLKRAYFLKSKDPGSSLVRIKPEYRKKIIYKRINLVHEYDMPYSMNFDVIFCRNVLIYFDKATQEKVINRLAKHLRPGGLLFLGHSESTMGMKVPFEQVKPTIYRHIP</sequence>
<dbReference type="InterPro" id="IPR029063">
    <property type="entry name" value="SAM-dependent_MTases_sf"/>
</dbReference>
<protein>
    <recommendedName>
        <fullName evidence="2">protein-glutamate O-methyltransferase</fullName>
        <ecNumber evidence="2">2.1.1.80</ecNumber>
    </recommendedName>
</protein>
<dbReference type="Pfam" id="PF01739">
    <property type="entry name" value="CheR"/>
    <property type="match status" value="1"/>
</dbReference>
<comment type="catalytic activity">
    <reaction evidence="1">
        <text>L-glutamyl-[protein] + S-adenosyl-L-methionine = [protein]-L-glutamate 5-O-methyl ester + S-adenosyl-L-homocysteine</text>
        <dbReference type="Rhea" id="RHEA:24452"/>
        <dbReference type="Rhea" id="RHEA-COMP:10208"/>
        <dbReference type="Rhea" id="RHEA-COMP:10311"/>
        <dbReference type="ChEBI" id="CHEBI:29973"/>
        <dbReference type="ChEBI" id="CHEBI:57856"/>
        <dbReference type="ChEBI" id="CHEBI:59789"/>
        <dbReference type="ChEBI" id="CHEBI:82795"/>
        <dbReference type="EC" id="2.1.1.80"/>
    </reaction>
</comment>
<reference evidence="7" key="1">
    <citation type="submission" date="2021-01" db="EMBL/GenBank/DDBJ databases">
        <title>Fulvivirga kasyanovii gen. nov., sp nov., a novel member of the phylum Bacteroidetes isolated from seawater in a mussel farm.</title>
        <authorList>
            <person name="Zhao L.-H."/>
            <person name="Wang Z.-J."/>
        </authorList>
    </citation>
    <scope>NUCLEOTIDE SEQUENCE</scope>
    <source>
        <strain evidence="7">29W222</strain>
    </source>
</reference>
<dbReference type="PRINTS" id="PR00996">
    <property type="entry name" value="CHERMTFRASE"/>
</dbReference>
<evidence type="ECO:0000259" key="6">
    <source>
        <dbReference type="PROSITE" id="PS50123"/>
    </source>
</evidence>
<keyword evidence="4" id="KW-0808">Transferase</keyword>
<dbReference type="EMBL" id="JAEUGD010000066">
    <property type="protein sequence ID" value="MBL6449286.1"/>
    <property type="molecule type" value="Genomic_DNA"/>
</dbReference>
<comment type="caution">
    <text evidence="7">The sequence shown here is derived from an EMBL/GenBank/DDBJ whole genome shotgun (WGS) entry which is preliminary data.</text>
</comment>
<dbReference type="EC" id="2.1.1.80" evidence="2"/>
<accession>A0A937G2Y5</accession>
<organism evidence="7 8">
    <name type="scientific">Fulvivirga marina</name>
    <dbReference type="NCBI Taxonomy" id="2494733"/>
    <lineage>
        <taxon>Bacteria</taxon>
        <taxon>Pseudomonadati</taxon>
        <taxon>Bacteroidota</taxon>
        <taxon>Cytophagia</taxon>
        <taxon>Cytophagales</taxon>
        <taxon>Fulvivirgaceae</taxon>
        <taxon>Fulvivirga</taxon>
    </lineage>
</organism>
<dbReference type="AlphaFoldDB" id="A0A937G2Y5"/>
<dbReference type="GO" id="GO:0032259">
    <property type="term" value="P:methylation"/>
    <property type="evidence" value="ECO:0007669"/>
    <property type="project" value="UniProtKB-KW"/>
</dbReference>
<dbReference type="CDD" id="cd02440">
    <property type="entry name" value="AdoMet_MTases"/>
    <property type="match status" value="1"/>
</dbReference>
<evidence type="ECO:0000256" key="3">
    <source>
        <dbReference type="ARBA" id="ARBA00022603"/>
    </source>
</evidence>
<dbReference type="Gene3D" id="3.40.50.150">
    <property type="entry name" value="Vaccinia Virus protein VP39"/>
    <property type="match status" value="1"/>
</dbReference>
<evidence type="ECO:0000256" key="1">
    <source>
        <dbReference type="ARBA" id="ARBA00001541"/>
    </source>
</evidence>
<dbReference type="Gene3D" id="1.10.155.10">
    <property type="entry name" value="Chemotaxis receptor methyltransferase CheR, N-terminal domain"/>
    <property type="match status" value="1"/>
</dbReference>
<evidence type="ECO:0000313" key="7">
    <source>
        <dbReference type="EMBL" id="MBL6449286.1"/>
    </source>
</evidence>
<dbReference type="Pfam" id="PF03705">
    <property type="entry name" value="CheR_N"/>
    <property type="match status" value="1"/>
</dbReference>
<dbReference type="SUPFAM" id="SSF47757">
    <property type="entry name" value="Chemotaxis receptor methyltransferase CheR, N-terminal domain"/>
    <property type="match status" value="1"/>
</dbReference>
<dbReference type="InterPro" id="IPR026024">
    <property type="entry name" value="Chemotaxis_MeTrfase_CheR"/>
</dbReference>
<dbReference type="PANTHER" id="PTHR24422:SF26">
    <property type="entry name" value="CHEMOTAXIS PROTEIN METHYLTRANSFERASE"/>
    <property type="match status" value="1"/>
</dbReference>
<keyword evidence="8" id="KW-1185">Reference proteome</keyword>
<dbReference type="InterPro" id="IPR022642">
    <property type="entry name" value="CheR_C"/>
</dbReference>
<keyword evidence="5" id="KW-0949">S-adenosyl-L-methionine</keyword>
<dbReference type="SMART" id="SM00138">
    <property type="entry name" value="MeTrc"/>
    <property type="match status" value="1"/>
</dbReference>